<dbReference type="InterPro" id="IPR038501">
    <property type="entry name" value="Spore_GerAC_C_sf"/>
</dbReference>
<keyword evidence="5" id="KW-0472">Membrane</keyword>
<dbReference type="Pfam" id="PF25198">
    <property type="entry name" value="Spore_GerAC_N"/>
    <property type="match status" value="1"/>
</dbReference>
<dbReference type="RefSeq" id="WP_160196450.1">
    <property type="nucleotide sequence ID" value="NZ_QXXA01000004.1"/>
</dbReference>
<name>A0A845QVC6_9CLOT</name>
<reference evidence="10 11" key="1">
    <citation type="submission" date="2018-08" db="EMBL/GenBank/DDBJ databases">
        <title>Murine metabolic-syndrome-specific gut microbial biobank.</title>
        <authorList>
            <person name="Liu C."/>
        </authorList>
    </citation>
    <scope>NUCLEOTIDE SEQUENCE [LARGE SCALE GENOMIC DNA]</scope>
    <source>
        <strain evidence="10 11">583</strain>
    </source>
</reference>
<dbReference type="OrthoDB" id="9816067at2"/>
<evidence type="ECO:0000256" key="3">
    <source>
        <dbReference type="ARBA" id="ARBA00022544"/>
    </source>
</evidence>
<gene>
    <name evidence="10" type="ORF">D3Z33_03715</name>
</gene>
<dbReference type="InterPro" id="IPR046953">
    <property type="entry name" value="Spore_GerAC-like_C"/>
</dbReference>
<dbReference type="GO" id="GO:0016020">
    <property type="term" value="C:membrane"/>
    <property type="evidence" value="ECO:0007669"/>
    <property type="project" value="UniProtKB-SubCell"/>
</dbReference>
<evidence type="ECO:0000256" key="6">
    <source>
        <dbReference type="ARBA" id="ARBA00023139"/>
    </source>
</evidence>
<evidence type="ECO:0000313" key="10">
    <source>
        <dbReference type="EMBL" id="NBI05964.1"/>
    </source>
</evidence>
<protein>
    <submittedName>
        <fullName evidence="10">Ger(X)C family spore germination protein</fullName>
    </submittedName>
</protein>
<dbReference type="InterPro" id="IPR008844">
    <property type="entry name" value="Spore_GerAC-like"/>
</dbReference>
<evidence type="ECO:0000256" key="7">
    <source>
        <dbReference type="ARBA" id="ARBA00023288"/>
    </source>
</evidence>
<evidence type="ECO:0000256" key="4">
    <source>
        <dbReference type="ARBA" id="ARBA00022729"/>
    </source>
</evidence>
<keyword evidence="4" id="KW-0732">Signal</keyword>
<feature type="domain" description="Spore germination GerAC-like C-terminal" evidence="8">
    <location>
        <begin position="222"/>
        <end position="384"/>
    </location>
</feature>
<dbReference type="Pfam" id="PF05504">
    <property type="entry name" value="Spore_GerAC"/>
    <property type="match status" value="1"/>
</dbReference>
<dbReference type="Proteomes" id="UP000467132">
    <property type="component" value="Unassembled WGS sequence"/>
</dbReference>
<dbReference type="InterPro" id="IPR057336">
    <property type="entry name" value="GerAC_N"/>
</dbReference>
<keyword evidence="6" id="KW-0564">Palmitate</keyword>
<accession>A0A845QVC6</accession>
<dbReference type="EMBL" id="QXXA01000004">
    <property type="protein sequence ID" value="NBI05964.1"/>
    <property type="molecule type" value="Genomic_DNA"/>
</dbReference>
<evidence type="ECO:0000313" key="11">
    <source>
        <dbReference type="Proteomes" id="UP000467132"/>
    </source>
</evidence>
<dbReference type="GO" id="GO:0009847">
    <property type="term" value="P:spore germination"/>
    <property type="evidence" value="ECO:0007669"/>
    <property type="project" value="InterPro"/>
</dbReference>
<comment type="similarity">
    <text evidence="2">Belongs to the GerABKC lipoprotein family.</text>
</comment>
<evidence type="ECO:0000256" key="2">
    <source>
        <dbReference type="ARBA" id="ARBA00007886"/>
    </source>
</evidence>
<dbReference type="AlphaFoldDB" id="A0A845QVC6"/>
<organism evidence="10 11">
    <name type="scientific">Senegalia massiliensis</name>
    <dbReference type="NCBI Taxonomy" id="1720316"/>
    <lineage>
        <taxon>Bacteria</taxon>
        <taxon>Bacillati</taxon>
        <taxon>Bacillota</taxon>
        <taxon>Clostridia</taxon>
        <taxon>Eubacteriales</taxon>
        <taxon>Clostridiaceae</taxon>
        <taxon>Senegalia</taxon>
    </lineage>
</organism>
<comment type="subcellular location">
    <subcellularLocation>
        <location evidence="1">Membrane</location>
        <topology evidence="1">Lipid-anchor</topology>
    </subcellularLocation>
</comment>
<evidence type="ECO:0000256" key="1">
    <source>
        <dbReference type="ARBA" id="ARBA00004635"/>
    </source>
</evidence>
<evidence type="ECO:0000259" key="8">
    <source>
        <dbReference type="Pfam" id="PF05504"/>
    </source>
</evidence>
<dbReference type="PANTHER" id="PTHR35789:SF1">
    <property type="entry name" value="SPORE GERMINATION PROTEIN B3"/>
    <property type="match status" value="1"/>
</dbReference>
<sequence>MKKRILFLIIIILTNFLIGCWDKRELSEITIASAVGIDKVEDEYLVTVQIINPSEIAGRELTGRSEVSTYRVKGKTVFEALRKLTRDVPRKVYLGHLMILMIGEELAKEGIIDVLDFFSRDHELRTDFYIVVTKDSMATDVLNVLTAIEKIPAEKLYDSLEMAEKSWGNVRAVQLDQLISDLINTGKDAILTGVSLIGQKQDNNSMENVNEVKPKNIIRSEDIAVFNGDKLVGWLTQNESRGYNAIVDNLKNTVITIPCNEKNNLAVELLKSKSKMKSEIKQGIPNITVKIDLEVNIADVGCNIDIKKTDNIKELEKNLENQVESYMNLSIKKAKKLKSDIFGFGLELHRKHPKEFKELRDNWEDEFSHLDINIKVKSKIRGTGTTKDTFIDKIDDGVNKNEE</sequence>
<evidence type="ECO:0000259" key="9">
    <source>
        <dbReference type="Pfam" id="PF25198"/>
    </source>
</evidence>
<keyword evidence="11" id="KW-1185">Reference proteome</keyword>
<keyword evidence="7" id="KW-0449">Lipoprotein</keyword>
<dbReference type="PROSITE" id="PS51257">
    <property type="entry name" value="PROKAR_LIPOPROTEIN"/>
    <property type="match status" value="1"/>
</dbReference>
<dbReference type="Gene3D" id="6.20.190.10">
    <property type="entry name" value="Nutrient germinant receptor protein C, domain 1"/>
    <property type="match status" value="1"/>
</dbReference>
<keyword evidence="3" id="KW-0309">Germination</keyword>
<dbReference type="NCBIfam" id="TIGR02887">
    <property type="entry name" value="spore_ger_x_C"/>
    <property type="match status" value="1"/>
</dbReference>
<dbReference type="Gene3D" id="3.30.300.210">
    <property type="entry name" value="Nutrient germinant receptor protein C, domain 3"/>
    <property type="match status" value="1"/>
</dbReference>
<feature type="domain" description="Spore germination protein N-terminal" evidence="9">
    <location>
        <begin position="22"/>
        <end position="195"/>
    </location>
</feature>
<proteinExistence type="inferred from homology"/>
<comment type="caution">
    <text evidence="10">The sequence shown here is derived from an EMBL/GenBank/DDBJ whole genome shotgun (WGS) entry which is preliminary data.</text>
</comment>
<evidence type="ECO:0000256" key="5">
    <source>
        <dbReference type="ARBA" id="ARBA00023136"/>
    </source>
</evidence>
<dbReference type="PANTHER" id="PTHR35789">
    <property type="entry name" value="SPORE GERMINATION PROTEIN B3"/>
    <property type="match status" value="1"/>
</dbReference>